<feature type="transmembrane region" description="Helical" evidence="8">
    <location>
        <begin position="472"/>
        <end position="493"/>
    </location>
</feature>
<dbReference type="GO" id="GO:0022857">
    <property type="term" value="F:transmembrane transporter activity"/>
    <property type="evidence" value="ECO:0007669"/>
    <property type="project" value="InterPro"/>
</dbReference>
<feature type="transmembrane region" description="Helical" evidence="8">
    <location>
        <begin position="242"/>
        <end position="261"/>
    </location>
</feature>
<protein>
    <submittedName>
        <fullName evidence="9">Major facilitator superfamily domain-containing protein</fullName>
    </submittedName>
</protein>
<keyword evidence="10" id="KW-1185">Reference proteome</keyword>
<feature type="transmembrane region" description="Helical" evidence="8">
    <location>
        <begin position="162"/>
        <end position="180"/>
    </location>
</feature>
<feature type="transmembrane region" description="Helical" evidence="8">
    <location>
        <begin position="377"/>
        <end position="398"/>
    </location>
</feature>
<accession>A0A6A5Q721</accession>
<dbReference type="FunFam" id="1.20.1250.20:FF:000065">
    <property type="entry name" value="Putative MFS pantothenate transporter"/>
    <property type="match status" value="1"/>
</dbReference>
<dbReference type="InterPro" id="IPR011701">
    <property type="entry name" value="MFS"/>
</dbReference>
<dbReference type="Pfam" id="PF07690">
    <property type="entry name" value="MFS_1"/>
    <property type="match status" value="1"/>
</dbReference>
<dbReference type="Proteomes" id="UP000800096">
    <property type="component" value="Unassembled WGS sequence"/>
</dbReference>
<evidence type="ECO:0000256" key="5">
    <source>
        <dbReference type="ARBA" id="ARBA00023136"/>
    </source>
</evidence>
<sequence length="533" mass="60494">MASTNPRDETARLEARQGEFDTTRIAPAEAPVRSPWTAFLYILEWYPKHYPAEERKLLRKMDACLLTFCSFMFFLKWLDSSNIKNAYVSGMKEELELYGNEYSLFDTFYNCGYLAFQIPSLLLLSRPRIAKYYLPTMEVLWSIVTFTQSQMRNRNDIYGTRFLLGLLETPVASGTTYVLGSWYRPEEVFKRTGVWFVSNNIAVMFGGYLQAAAYKNLNGVGGMAGWRWLFIVWFHFLAPSTAMAIDGVISLPIALAGFLIFPGLPSSAKPWWLTPAEHDLAKRRMVNAGVAPSKELSWTIIKRTFTRWEFWLGLVSYTFFLSSSYPHGQMAIWLKDLAAKYPGAYTIPQINTIPTGAQGVSVFTALLATSLCMVYPLWSVFSIVQVIYLTANISLLVWNIPKGYHFACYYLLGVSAAITPILMPFINMALRDDAEARAVTVGAMLTGGWAVFSFYPITVFPIIEGPRWKKGYSVNIAFICGCWGTFLVMQYLYKKSEKKKADHMIREVAKDEEDIDAVGEKDPSEVREYATGR</sequence>
<dbReference type="Gene3D" id="1.20.1250.20">
    <property type="entry name" value="MFS general substrate transporter like domains"/>
    <property type="match status" value="1"/>
</dbReference>
<keyword evidence="2" id="KW-0813">Transport</keyword>
<feature type="compositionally biased region" description="Basic and acidic residues" evidence="7">
    <location>
        <begin position="518"/>
        <end position="533"/>
    </location>
</feature>
<gene>
    <name evidence="9" type="ORF">BDU57DRAFT_552159</name>
</gene>
<dbReference type="OrthoDB" id="6132182at2759"/>
<evidence type="ECO:0000256" key="2">
    <source>
        <dbReference type="ARBA" id="ARBA00022448"/>
    </source>
</evidence>
<comment type="similarity">
    <text evidence="6">Belongs to the major facilitator superfamily. Allantoate permease family.</text>
</comment>
<dbReference type="AlphaFoldDB" id="A0A6A5Q721"/>
<name>A0A6A5Q721_AMPQU</name>
<feature type="transmembrane region" description="Helical" evidence="8">
    <location>
        <begin position="192"/>
        <end position="209"/>
    </location>
</feature>
<organism evidence="9 10">
    <name type="scientific">Ampelomyces quisqualis</name>
    <name type="common">Powdery mildew agent</name>
    <dbReference type="NCBI Taxonomy" id="50730"/>
    <lineage>
        <taxon>Eukaryota</taxon>
        <taxon>Fungi</taxon>
        <taxon>Dikarya</taxon>
        <taxon>Ascomycota</taxon>
        <taxon>Pezizomycotina</taxon>
        <taxon>Dothideomycetes</taxon>
        <taxon>Pleosporomycetidae</taxon>
        <taxon>Pleosporales</taxon>
        <taxon>Pleosporineae</taxon>
        <taxon>Phaeosphaeriaceae</taxon>
        <taxon>Ampelomyces</taxon>
    </lineage>
</organism>
<keyword evidence="4 8" id="KW-1133">Transmembrane helix</keyword>
<dbReference type="InterPro" id="IPR036259">
    <property type="entry name" value="MFS_trans_sf"/>
</dbReference>
<feature type="region of interest" description="Disordered" evidence="7">
    <location>
        <begin position="514"/>
        <end position="533"/>
    </location>
</feature>
<evidence type="ECO:0000256" key="1">
    <source>
        <dbReference type="ARBA" id="ARBA00004141"/>
    </source>
</evidence>
<dbReference type="EMBL" id="ML979144">
    <property type="protein sequence ID" value="KAF1911365.1"/>
    <property type="molecule type" value="Genomic_DNA"/>
</dbReference>
<keyword evidence="3 8" id="KW-0812">Transmembrane</keyword>
<keyword evidence="5 8" id="KW-0472">Membrane</keyword>
<evidence type="ECO:0000313" key="9">
    <source>
        <dbReference type="EMBL" id="KAF1911365.1"/>
    </source>
</evidence>
<dbReference type="GO" id="GO:0016020">
    <property type="term" value="C:membrane"/>
    <property type="evidence" value="ECO:0007669"/>
    <property type="project" value="UniProtKB-SubCell"/>
</dbReference>
<evidence type="ECO:0000313" key="10">
    <source>
        <dbReference type="Proteomes" id="UP000800096"/>
    </source>
</evidence>
<dbReference type="SUPFAM" id="SSF103473">
    <property type="entry name" value="MFS general substrate transporter"/>
    <property type="match status" value="1"/>
</dbReference>
<feature type="transmembrane region" description="Helical" evidence="8">
    <location>
        <begin position="404"/>
        <end position="426"/>
    </location>
</feature>
<feature type="transmembrane region" description="Helical" evidence="8">
    <location>
        <begin position="438"/>
        <end position="460"/>
    </location>
</feature>
<proteinExistence type="inferred from homology"/>
<evidence type="ECO:0000256" key="7">
    <source>
        <dbReference type="SAM" id="MobiDB-lite"/>
    </source>
</evidence>
<dbReference type="PANTHER" id="PTHR43791:SF28">
    <property type="entry name" value="MAJOR FACILITATOR SUPERFAMILY (MFS) PROFILE DOMAIN-CONTAINING PROTEIN"/>
    <property type="match status" value="1"/>
</dbReference>
<evidence type="ECO:0000256" key="8">
    <source>
        <dbReference type="SAM" id="Phobius"/>
    </source>
</evidence>
<evidence type="ECO:0000256" key="4">
    <source>
        <dbReference type="ARBA" id="ARBA00022989"/>
    </source>
</evidence>
<feature type="transmembrane region" description="Helical" evidence="8">
    <location>
        <begin position="216"/>
        <end position="236"/>
    </location>
</feature>
<comment type="subcellular location">
    <subcellularLocation>
        <location evidence="1">Membrane</location>
        <topology evidence="1">Multi-pass membrane protein</topology>
    </subcellularLocation>
</comment>
<evidence type="ECO:0000256" key="6">
    <source>
        <dbReference type="ARBA" id="ARBA00037968"/>
    </source>
</evidence>
<reference evidence="9" key="1">
    <citation type="journal article" date="2020" name="Stud. Mycol.">
        <title>101 Dothideomycetes genomes: a test case for predicting lifestyles and emergence of pathogens.</title>
        <authorList>
            <person name="Haridas S."/>
            <person name="Albert R."/>
            <person name="Binder M."/>
            <person name="Bloem J."/>
            <person name="Labutti K."/>
            <person name="Salamov A."/>
            <person name="Andreopoulos B."/>
            <person name="Baker S."/>
            <person name="Barry K."/>
            <person name="Bills G."/>
            <person name="Bluhm B."/>
            <person name="Cannon C."/>
            <person name="Castanera R."/>
            <person name="Culley D."/>
            <person name="Daum C."/>
            <person name="Ezra D."/>
            <person name="Gonzalez J."/>
            <person name="Henrissat B."/>
            <person name="Kuo A."/>
            <person name="Liang C."/>
            <person name="Lipzen A."/>
            <person name="Lutzoni F."/>
            <person name="Magnuson J."/>
            <person name="Mondo S."/>
            <person name="Nolan M."/>
            <person name="Ohm R."/>
            <person name="Pangilinan J."/>
            <person name="Park H.-J."/>
            <person name="Ramirez L."/>
            <person name="Alfaro M."/>
            <person name="Sun H."/>
            <person name="Tritt A."/>
            <person name="Yoshinaga Y."/>
            <person name="Zwiers L.-H."/>
            <person name="Turgeon B."/>
            <person name="Goodwin S."/>
            <person name="Spatafora J."/>
            <person name="Crous P."/>
            <person name="Grigoriev I."/>
        </authorList>
    </citation>
    <scope>NUCLEOTIDE SEQUENCE</scope>
    <source>
        <strain evidence="9">HMLAC05119</strain>
    </source>
</reference>
<dbReference type="PANTHER" id="PTHR43791">
    <property type="entry name" value="PERMEASE-RELATED"/>
    <property type="match status" value="1"/>
</dbReference>
<evidence type="ECO:0000256" key="3">
    <source>
        <dbReference type="ARBA" id="ARBA00022692"/>
    </source>
</evidence>